<dbReference type="EMBL" id="JAUYVU010000005">
    <property type="protein sequence ID" value="MDP2541389.1"/>
    <property type="molecule type" value="Genomic_DNA"/>
</dbReference>
<dbReference type="Proteomes" id="UP000222163">
    <property type="component" value="Unassembled WGS sequence"/>
</dbReference>
<evidence type="ECO:0000313" key="5">
    <source>
        <dbReference type="Proteomes" id="UP001242342"/>
    </source>
</evidence>
<dbReference type="RefSeq" id="WP_099213830.1">
    <property type="nucleotide sequence ID" value="NZ_JAUYVU010000005.1"/>
</dbReference>
<keyword evidence="5" id="KW-1185">Reference proteome</keyword>
<gene>
    <name evidence="3" type="ORF">CSC81_00625</name>
    <name evidence="2" type="ORF">Q8W23_07885</name>
</gene>
<dbReference type="EMBL" id="PDUU01000001">
    <property type="protein sequence ID" value="PHN99156.1"/>
    <property type="molecule type" value="Genomic_DNA"/>
</dbReference>
<reference evidence="2 5" key="3">
    <citation type="submission" date="2023-07" db="EMBL/GenBank/DDBJ databases">
        <title>Genome content predicts the carbon catabolic preferences of heterotrophic bacteria.</title>
        <authorList>
            <person name="Gralka M."/>
        </authorList>
    </citation>
    <scope>NUCLEOTIDE SEQUENCE [LARGE SCALE GENOMIC DNA]</scope>
    <source>
        <strain evidence="2 5">4G03</strain>
    </source>
</reference>
<feature type="transmembrane region" description="Helical" evidence="1">
    <location>
        <begin position="37"/>
        <end position="55"/>
    </location>
</feature>
<accession>A0A2G1BYR4</accession>
<protein>
    <submittedName>
        <fullName evidence="3">Uncharacterized protein</fullName>
    </submittedName>
</protein>
<reference evidence="3 4" key="1">
    <citation type="journal article" date="2016" name="Nat. Commun.">
        <title>Microbial interactions lead to rapid micro-scale successions on model marine particles.</title>
        <authorList>
            <person name="Datta M.S."/>
            <person name="Sliwerska E."/>
            <person name="Gore J."/>
            <person name="Polz M.F."/>
            <person name="Cordero O.X."/>
        </authorList>
    </citation>
    <scope>NUCLEOTIDE SEQUENCE [LARGE SCALE GENOMIC DNA]</scope>
    <source>
        <strain evidence="3 4">4G03</strain>
    </source>
</reference>
<comment type="caution">
    <text evidence="3">The sequence shown here is derived from an EMBL/GenBank/DDBJ whole genome shotgun (WGS) entry which is preliminary data.</text>
</comment>
<sequence>MQITSPKKLYVLFGVFLIVGLYISIFIAFNQLIINEYIVLVFGISVSYFGAKGIYKTIESSKRK</sequence>
<dbReference type="Proteomes" id="UP001242342">
    <property type="component" value="Unassembled WGS sequence"/>
</dbReference>
<proteinExistence type="predicted"/>
<evidence type="ECO:0000313" key="2">
    <source>
        <dbReference type="EMBL" id="MDP2541389.1"/>
    </source>
</evidence>
<evidence type="ECO:0000313" key="3">
    <source>
        <dbReference type="EMBL" id="PHN99156.1"/>
    </source>
</evidence>
<keyword evidence="1" id="KW-0812">Transmembrane</keyword>
<dbReference type="AlphaFoldDB" id="A0A2G1BYR4"/>
<organism evidence="3 4">
    <name type="scientific">Tenacibaculum discolor</name>
    <dbReference type="NCBI Taxonomy" id="361581"/>
    <lineage>
        <taxon>Bacteria</taxon>
        <taxon>Pseudomonadati</taxon>
        <taxon>Bacteroidota</taxon>
        <taxon>Flavobacteriia</taxon>
        <taxon>Flavobacteriales</taxon>
        <taxon>Flavobacteriaceae</taxon>
        <taxon>Tenacibaculum</taxon>
    </lineage>
</organism>
<feature type="transmembrane region" description="Helical" evidence="1">
    <location>
        <begin position="9"/>
        <end position="31"/>
    </location>
</feature>
<reference evidence="3" key="2">
    <citation type="submission" date="2017-10" db="EMBL/GenBank/DDBJ databases">
        <authorList>
            <person name="Enke T.N."/>
            <person name="Cordero O.X."/>
        </authorList>
    </citation>
    <scope>NUCLEOTIDE SEQUENCE</scope>
    <source>
        <strain evidence="3">4G03</strain>
    </source>
</reference>
<keyword evidence="1" id="KW-1133">Transmembrane helix</keyword>
<name>A0A2G1BYR4_9FLAO</name>
<evidence type="ECO:0000256" key="1">
    <source>
        <dbReference type="SAM" id="Phobius"/>
    </source>
</evidence>
<evidence type="ECO:0000313" key="4">
    <source>
        <dbReference type="Proteomes" id="UP000222163"/>
    </source>
</evidence>
<keyword evidence="1" id="KW-0472">Membrane</keyword>